<name>A0A4R2E9X2_9BACT</name>
<accession>A0A4R2E9X2</accession>
<protein>
    <submittedName>
        <fullName evidence="1">Uncharacterized protein</fullName>
    </submittedName>
</protein>
<dbReference type="EMBL" id="SLWB01000015">
    <property type="protein sequence ID" value="TCN63726.1"/>
    <property type="molecule type" value="Genomic_DNA"/>
</dbReference>
<comment type="caution">
    <text evidence="1">The sequence shown here is derived from an EMBL/GenBank/DDBJ whole genome shotgun (WGS) entry which is preliminary data.</text>
</comment>
<dbReference type="Proteomes" id="UP000294830">
    <property type="component" value="Unassembled WGS sequence"/>
</dbReference>
<organism evidence="1 2">
    <name type="scientific">Acetobacteroides hydrogenigenes</name>
    <dbReference type="NCBI Taxonomy" id="979970"/>
    <lineage>
        <taxon>Bacteria</taxon>
        <taxon>Pseudomonadati</taxon>
        <taxon>Bacteroidota</taxon>
        <taxon>Bacteroidia</taxon>
        <taxon>Bacteroidales</taxon>
        <taxon>Rikenellaceae</taxon>
        <taxon>Acetobacteroides</taxon>
    </lineage>
</organism>
<evidence type="ECO:0000313" key="2">
    <source>
        <dbReference type="Proteomes" id="UP000294830"/>
    </source>
</evidence>
<sequence>MIQSPIELPTLLLWQFPWQGNAQPVYFDDFPNRGGIGLTASLIILLHNFKSYICDAAARAISNNGNS</sequence>
<dbReference type="AlphaFoldDB" id="A0A4R2E9X2"/>
<gene>
    <name evidence="1" type="ORF">CLV25_11576</name>
</gene>
<reference evidence="1 2" key="1">
    <citation type="submission" date="2019-03" db="EMBL/GenBank/DDBJ databases">
        <title>Genomic Encyclopedia of Archaeal and Bacterial Type Strains, Phase II (KMG-II): from individual species to whole genera.</title>
        <authorList>
            <person name="Goeker M."/>
        </authorList>
    </citation>
    <scope>NUCLEOTIDE SEQUENCE [LARGE SCALE GENOMIC DNA]</scope>
    <source>
        <strain evidence="1 2">RL-C</strain>
    </source>
</reference>
<evidence type="ECO:0000313" key="1">
    <source>
        <dbReference type="EMBL" id="TCN63726.1"/>
    </source>
</evidence>
<proteinExistence type="predicted"/>
<keyword evidence="2" id="KW-1185">Reference proteome</keyword>